<organism evidence="1 2">
    <name type="scientific">Baudoinia panamericana (strain UAMH 10762)</name>
    <name type="common">Angels' share fungus</name>
    <name type="synonym">Baudoinia compniacensis (strain UAMH 10762)</name>
    <dbReference type="NCBI Taxonomy" id="717646"/>
    <lineage>
        <taxon>Eukaryota</taxon>
        <taxon>Fungi</taxon>
        <taxon>Dikarya</taxon>
        <taxon>Ascomycota</taxon>
        <taxon>Pezizomycotina</taxon>
        <taxon>Dothideomycetes</taxon>
        <taxon>Dothideomycetidae</taxon>
        <taxon>Mycosphaerellales</taxon>
        <taxon>Teratosphaeriaceae</taxon>
        <taxon>Baudoinia</taxon>
    </lineage>
</organism>
<keyword evidence="2" id="KW-1185">Reference proteome</keyword>
<dbReference type="Proteomes" id="UP000011761">
    <property type="component" value="Unassembled WGS sequence"/>
</dbReference>
<evidence type="ECO:0000313" key="2">
    <source>
        <dbReference type="Proteomes" id="UP000011761"/>
    </source>
</evidence>
<dbReference type="GeneID" id="19115284"/>
<dbReference type="EMBL" id="KB445557">
    <property type="protein sequence ID" value="EMC95378.1"/>
    <property type="molecule type" value="Genomic_DNA"/>
</dbReference>
<gene>
    <name evidence="1" type="ORF">BAUCODRAFT_539054</name>
</gene>
<reference evidence="1 2" key="1">
    <citation type="journal article" date="2012" name="PLoS Pathog.">
        <title>Diverse lifestyles and strategies of plant pathogenesis encoded in the genomes of eighteen Dothideomycetes fungi.</title>
        <authorList>
            <person name="Ohm R.A."/>
            <person name="Feau N."/>
            <person name="Henrissat B."/>
            <person name="Schoch C.L."/>
            <person name="Horwitz B.A."/>
            <person name="Barry K.W."/>
            <person name="Condon B.J."/>
            <person name="Copeland A.C."/>
            <person name="Dhillon B."/>
            <person name="Glaser F."/>
            <person name="Hesse C.N."/>
            <person name="Kosti I."/>
            <person name="LaButti K."/>
            <person name="Lindquist E.A."/>
            <person name="Lucas S."/>
            <person name="Salamov A.A."/>
            <person name="Bradshaw R.E."/>
            <person name="Ciuffetti L."/>
            <person name="Hamelin R.C."/>
            <person name="Kema G.H.J."/>
            <person name="Lawrence C."/>
            <person name="Scott J.A."/>
            <person name="Spatafora J.W."/>
            <person name="Turgeon B.G."/>
            <person name="de Wit P.J.G.M."/>
            <person name="Zhong S."/>
            <person name="Goodwin S.B."/>
            <person name="Grigoriev I.V."/>
        </authorList>
    </citation>
    <scope>NUCLEOTIDE SEQUENCE [LARGE SCALE GENOMIC DNA]</scope>
    <source>
        <strain evidence="1 2">UAMH 10762</strain>
    </source>
</reference>
<name>M2MUW9_BAUPA</name>
<protein>
    <submittedName>
        <fullName evidence="1">Uncharacterized protein</fullName>
    </submittedName>
</protein>
<proteinExistence type="predicted"/>
<dbReference type="AlphaFoldDB" id="M2MUW9"/>
<accession>M2MUW9</accession>
<evidence type="ECO:0000313" key="1">
    <source>
        <dbReference type="EMBL" id="EMC95378.1"/>
    </source>
</evidence>
<sequence>MYLPWVTDASGHVAYQRNFDHEEEMAMMWRIQVTSSDAGTCGVEHIRKQLPPRRRGVD</sequence>
<dbReference type="KEGG" id="bcom:BAUCODRAFT_539054"/>
<dbReference type="HOGENOM" id="CLU_2978780_0_0_1"/>
<dbReference type="RefSeq" id="XP_007677866.1">
    <property type="nucleotide sequence ID" value="XM_007679676.1"/>
</dbReference>